<keyword evidence="3" id="KW-1185">Reference proteome</keyword>
<evidence type="ECO:0000256" key="1">
    <source>
        <dbReference type="SAM" id="MobiDB-lite"/>
    </source>
</evidence>
<proteinExistence type="predicted"/>
<reference evidence="2 3" key="1">
    <citation type="submission" date="2018-06" db="EMBL/GenBank/DDBJ databases">
        <title>Comparative genomics reveals the genomic features of Rhizophagus irregularis, R. cerebriforme, R. diaphanum and Gigaspora rosea, and their symbiotic lifestyle signature.</title>
        <authorList>
            <person name="Morin E."/>
            <person name="San Clemente H."/>
            <person name="Chen E.C.H."/>
            <person name="De La Providencia I."/>
            <person name="Hainaut M."/>
            <person name="Kuo A."/>
            <person name="Kohler A."/>
            <person name="Murat C."/>
            <person name="Tang N."/>
            <person name="Roy S."/>
            <person name="Loubradou J."/>
            <person name="Henrissat B."/>
            <person name="Grigoriev I.V."/>
            <person name="Corradi N."/>
            <person name="Roux C."/>
            <person name="Martin F.M."/>
        </authorList>
    </citation>
    <scope>NUCLEOTIDE SEQUENCE [LARGE SCALE GENOMIC DNA]</scope>
    <source>
        <strain evidence="2 3">DAOM 227022</strain>
    </source>
</reference>
<dbReference type="Proteomes" id="UP000265703">
    <property type="component" value="Unassembled WGS sequence"/>
</dbReference>
<gene>
    <name evidence="2" type="ORF">C1645_752983</name>
</gene>
<comment type="caution">
    <text evidence="2">The sequence shown here is derived from an EMBL/GenBank/DDBJ whole genome shotgun (WGS) entry which is preliminary data.</text>
</comment>
<organism evidence="2 3">
    <name type="scientific">Glomus cerebriforme</name>
    <dbReference type="NCBI Taxonomy" id="658196"/>
    <lineage>
        <taxon>Eukaryota</taxon>
        <taxon>Fungi</taxon>
        <taxon>Fungi incertae sedis</taxon>
        <taxon>Mucoromycota</taxon>
        <taxon>Glomeromycotina</taxon>
        <taxon>Glomeromycetes</taxon>
        <taxon>Glomerales</taxon>
        <taxon>Glomeraceae</taxon>
        <taxon>Glomus</taxon>
    </lineage>
</organism>
<dbReference type="AlphaFoldDB" id="A0A397TQ42"/>
<accession>A0A397TQ42</accession>
<evidence type="ECO:0000313" key="2">
    <source>
        <dbReference type="EMBL" id="RIA97161.1"/>
    </source>
</evidence>
<feature type="non-terminal residue" evidence="2">
    <location>
        <position position="176"/>
    </location>
</feature>
<dbReference type="EMBL" id="QKYT01000033">
    <property type="protein sequence ID" value="RIA97161.1"/>
    <property type="molecule type" value="Genomic_DNA"/>
</dbReference>
<protein>
    <submittedName>
        <fullName evidence="2">Uncharacterized protein</fullName>
    </submittedName>
</protein>
<evidence type="ECO:0000313" key="3">
    <source>
        <dbReference type="Proteomes" id="UP000265703"/>
    </source>
</evidence>
<name>A0A397TQ42_9GLOM</name>
<sequence>MATTTNFEPDFSTSTLSTSKRKSLTKKRLSNFRRRLSTLSYRNSIIFMKPDLEGEEIINKNLNRRTSFFLFVKENNSSSQTRHKRAISEPNKFEEIDFFDDFEEAQYTPIFKRNKSQMNIHYEEPTNEVILDEPSFQLVSSLIKLKTIVKKFTKVGQDKKGRDNDKEYQDGKTNPF</sequence>
<feature type="compositionally biased region" description="Basic and acidic residues" evidence="1">
    <location>
        <begin position="156"/>
        <end position="170"/>
    </location>
</feature>
<feature type="region of interest" description="Disordered" evidence="1">
    <location>
        <begin position="156"/>
        <end position="176"/>
    </location>
</feature>
<dbReference type="OrthoDB" id="2401271at2759"/>